<organism evidence="2 3">
    <name type="scientific">Temnothorax curvispinosus</name>
    <dbReference type="NCBI Taxonomy" id="300111"/>
    <lineage>
        <taxon>Eukaryota</taxon>
        <taxon>Metazoa</taxon>
        <taxon>Ecdysozoa</taxon>
        <taxon>Arthropoda</taxon>
        <taxon>Hexapoda</taxon>
        <taxon>Insecta</taxon>
        <taxon>Pterygota</taxon>
        <taxon>Neoptera</taxon>
        <taxon>Endopterygota</taxon>
        <taxon>Hymenoptera</taxon>
        <taxon>Apocrita</taxon>
        <taxon>Aculeata</taxon>
        <taxon>Formicoidea</taxon>
        <taxon>Formicidae</taxon>
        <taxon>Myrmicinae</taxon>
        <taxon>Temnothorax</taxon>
    </lineage>
</organism>
<dbReference type="Proteomes" id="UP000504618">
    <property type="component" value="Unplaced"/>
</dbReference>
<gene>
    <name evidence="3" type="primary">LOC112463974</name>
</gene>
<evidence type="ECO:0000313" key="3">
    <source>
        <dbReference type="RefSeq" id="XP_024886474.1"/>
    </source>
</evidence>
<accession>A0A6J1QV57</accession>
<sequence length="583" mass="65356">MMGFTRNYLVSLFLYISIVNEIRQPAVTCEDEEGSQCIPKKIFLALMRLPEVNSNLAAYSRTARIIQEAKNHDDMAHLKALSSEENDDEICIPGGVYLELFRDPALRGHLSVMARTHKPPAFPGRFLDDSEEVDSRDLIPESEKRGLAILAKNGDLPATTNEREDDSDDEEKRSVSSSGNVDELVRELLDDEYRRRAPRIYDYLAELDPEVAEYPLDKRNVGSLARDFALPTGRRHIASVAREYGLPSGKRNIGSLARQSILPQGGKRNVASLARDSMLPQTGKRNLAALARDSALPYGKRYLGSLARNGGYPVRGYDEGKRSIASLARNADWPGYAKRGGSAAGRLIVRVLNRHGRSLSDDRETHNEPLDLQQLIRQGNGNDAKANVAGNWLTPFSVSEDLDESRAKNRSNRRIDAAATSQTRHKRQIDFSDEYPLPVVQNTNMFDYEDMLEELADRYPNAEKRFMGSAPEVPADSSYPEVLQPSKRHIGALARLGWLPSFRAPRFSRSPRYLVEREDSADGSSSNYTPNASARSLRPIITPKARYLQSLHGDCRHGFQRYLLPDIDNFLRTSNSRVASHSM</sequence>
<name>A0A6J1QV57_9HYME</name>
<dbReference type="AlphaFoldDB" id="A0A6J1QV57"/>
<reference evidence="3" key="1">
    <citation type="submission" date="2025-08" db="UniProtKB">
        <authorList>
            <consortium name="RefSeq"/>
        </authorList>
    </citation>
    <scope>IDENTIFICATION</scope>
    <source>
        <tissue evidence="3">Whole body</tissue>
    </source>
</reference>
<evidence type="ECO:0000256" key="1">
    <source>
        <dbReference type="SAM" id="MobiDB-lite"/>
    </source>
</evidence>
<evidence type="ECO:0000313" key="2">
    <source>
        <dbReference type="Proteomes" id="UP000504618"/>
    </source>
</evidence>
<feature type="region of interest" description="Disordered" evidence="1">
    <location>
        <begin position="149"/>
        <end position="180"/>
    </location>
</feature>
<feature type="region of interest" description="Disordered" evidence="1">
    <location>
        <begin position="401"/>
        <end position="424"/>
    </location>
</feature>
<dbReference type="GeneID" id="112463974"/>
<dbReference type="RefSeq" id="XP_024886474.1">
    <property type="nucleotide sequence ID" value="XM_025030706.1"/>
</dbReference>
<dbReference type="OrthoDB" id="6426745at2759"/>
<keyword evidence="2" id="KW-1185">Reference proteome</keyword>
<proteinExistence type="predicted"/>
<dbReference type="CTD" id="100529111"/>
<protein>
    <submittedName>
        <fullName evidence="3">Neuropeptide-like 1 isoform X1</fullName>
    </submittedName>
</protein>